<keyword evidence="2" id="KW-0597">Phosphoprotein</keyword>
<organism evidence="14 15">
    <name type="scientific">Dactylosporangium maewongense</name>
    <dbReference type="NCBI Taxonomy" id="634393"/>
    <lineage>
        <taxon>Bacteria</taxon>
        <taxon>Bacillati</taxon>
        <taxon>Actinomycetota</taxon>
        <taxon>Actinomycetes</taxon>
        <taxon>Micromonosporales</taxon>
        <taxon>Micromonosporaceae</taxon>
        <taxon>Dactylosporangium</taxon>
    </lineage>
</organism>
<feature type="domain" description="Sensor protein KdpD transmembrane" evidence="13">
    <location>
        <begin position="13"/>
        <end position="110"/>
    </location>
</feature>
<evidence type="ECO:0000256" key="11">
    <source>
        <dbReference type="SAM" id="MobiDB-lite"/>
    </source>
</evidence>
<feature type="region of interest" description="Disordered" evidence="11">
    <location>
        <begin position="171"/>
        <end position="195"/>
    </location>
</feature>
<protein>
    <recommendedName>
        <fullName evidence="13">Sensor protein KdpD transmembrane domain-containing protein</fullName>
    </recommendedName>
</protein>
<evidence type="ECO:0000256" key="9">
    <source>
        <dbReference type="ARBA" id="ARBA00023012"/>
    </source>
</evidence>
<dbReference type="RefSeq" id="WP_344513875.1">
    <property type="nucleotide sequence ID" value="NZ_BAAAQD010000041.1"/>
</dbReference>
<dbReference type="Gene3D" id="1.20.120.620">
    <property type="entry name" value="Backbone structure of the membrane domain of e. Coli histidine kinase receptor kdpd"/>
    <property type="match status" value="1"/>
</dbReference>
<evidence type="ECO:0000256" key="12">
    <source>
        <dbReference type="SAM" id="Phobius"/>
    </source>
</evidence>
<dbReference type="InterPro" id="IPR025201">
    <property type="entry name" value="KdpD_TM"/>
</dbReference>
<evidence type="ECO:0000259" key="13">
    <source>
        <dbReference type="Pfam" id="PF13493"/>
    </source>
</evidence>
<keyword evidence="3" id="KW-0808">Transferase</keyword>
<keyword evidence="4 12" id="KW-0812">Transmembrane</keyword>
<sequence>MFSSLSRERIALAAAIFGPLAVAGVLIPFRTAISGANMALVLVVAVVAVAAIGNRLAGALAALSAAVWFDYFLTEPYERFTIAANTDVLTAILLLVVGLAVSQLAARAHRLHLITVTDADQLSWIHRTTQLVQSGAAPNQVVNQVRPELVDLLHLRGCRFEEGLLLGRPPRLEPDGSITPKPVHSSSQAGELPDADVELRVSADGVYYGRFMLTPTPGHAVPLQARLVAVTLADQVAEAFDAVHTSRPDRRT</sequence>
<evidence type="ECO:0000256" key="10">
    <source>
        <dbReference type="ARBA" id="ARBA00023136"/>
    </source>
</evidence>
<accession>A0ABN2D539</accession>
<keyword evidence="8 12" id="KW-1133">Transmembrane helix</keyword>
<keyword evidence="5" id="KW-0547">Nucleotide-binding</keyword>
<reference evidence="14 15" key="1">
    <citation type="journal article" date="2019" name="Int. J. Syst. Evol. Microbiol.">
        <title>The Global Catalogue of Microorganisms (GCM) 10K type strain sequencing project: providing services to taxonomists for standard genome sequencing and annotation.</title>
        <authorList>
            <consortium name="The Broad Institute Genomics Platform"/>
            <consortium name="The Broad Institute Genome Sequencing Center for Infectious Disease"/>
            <person name="Wu L."/>
            <person name="Ma J."/>
        </authorList>
    </citation>
    <scope>NUCLEOTIDE SEQUENCE [LARGE SCALE GENOMIC DNA]</scope>
    <source>
        <strain evidence="14 15">JCM 15933</strain>
    </source>
</reference>
<evidence type="ECO:0000256" key="3">
    <source>
        <dbReference type="ARBA" id="ARBA00022679"/>
    </source>
</evidence>
<evidence type="ECO:0000256" key="4">
    <source>
        <dbReference type="ARBA" id="ARBA00022692"/>
    </source>
</evidence>
<feature type="transmembrane region" description="Helical" evidence="12">
    <location>
        <begin position="80"/>
        <end position="101"/>
    </location>
</feature>
<keyword evidence="9" id="KW-0902">Two-component regulatory system</keyword>
<evidence type="ECO:0000256" key="6">
    <source>
        <dbReference type="ARBA" id="ARBA00022777"/>
    </source>
</evidence>
<name>A0ABN2D539_9ACTN</name>
<keyword evidence="6" id="KW-0418">Kinase</keyword>
<dbReference type="Pfam" id="PF13493">
    <property type="entry name" value="DUF4118"/>
    <property type="match status" value="1"/>
</dbReference>
<comment type="subcellular location">
    <subcellularLocation>
        <location evidence="1">Membrane</location>
        <topology evidence="1">Multi-pass membrane protein</topology>
    </subcellularLocation>
</comment>
<evidence type="ECO:0000313" key="15">
    <source>
        <dbReference type="Proteomes" id="UP001501470"/>
    </source>
</evidence>
<keyword evidence="10 12" id="KW-0472">Membrane</keyword>
<evidence type="ECO:0000256" key="1">
    <source>
        <dbReference type="ARBA" id="ARBA00004141"/>
    </source>
</evidence>
<dbReference type="EMBL" id="BAAAQD010000041">
    <property type="protein sequence ID" value="GAA1569229.1"/>
    <property type="molecule type" value="Genomic_DNA"/>
</dbReference>
<evidence type="ECO:0000256" key="5">
    <source>
        <dbReference type="ARBA" id="ARBA00022741"/>
    </source>
</evidence>
<gene>
    <name evidence="14" type="ORF">GCM10009827_108770</name>
</gene>
<keyword evidence="7" id="KW-0067">ATP-binding</keyword>
<keyword evidence="15" id="KW-1185">Reference proteome</keyword>
<evidence type="ECO:0000256" key="2">
    <source>
        <dbReference type="ARBA" id="ARBA00022553"/>
    </source>
</evidence>
<evidence type="ECO:0000256" key="7">
    <source>
        <dbReference type="ARBA" id="ARBA00022840"/>
    </source>
</evidence>
<evidence type="ECO:0000313" key="14">
    <source>
        <dbReference type="EMBL" id="GAA1569229.1"/>
    </source>
</evidence>
<comment type="caution">
    <text evidence="14">The sequence shown here is derived from an EMBL/GenBank/DDBJ whole genome shotgun (WGS) entry which is preliminary data.</text>
</comment>
<proteinExistence type="predicted"/>
<evidence type="ECO:0000256" key="8">
    <source>
        <dbReference type="ARBA" id="ARBA00022989"/>
    </source>
</evidence>
<dbReference type="Proteomes" id="UP001501470">
    <property type="component" value="Unassembled WGS sequence"/>
</dbReference>
<dbReference type="InterPro" id="IPR038318">
    <property type="entry name" value="KdpD_sf"/>
</dbReference>